<name>A0ABM8QGI9_9BACT</name>
<dbReference type="EMBL" id="CAJNBJ010000001">
    <property type="protein sequence ID" value="CAE6696010.1"/>
    <property type="molecule type" value="Genomic_DNA"/>
</dbReference>
<evidence type="ECO:0000313" key="2">
    <source>
        <dbReference type="Proteomes" id="UP000675880"/>
    </source>
</evidence>
<keyword evidence="2" id="KW-1185">Reference proteome</keyword>
<evidence type="ECO:0000313" key="1">
    <source>
        <dbReference type="EMBL" id="CAE6696010.1"/>
    </source>
</evidence>
<sequence length="133" mass="14916">MNVFPVDRRDEGLVELPGNFVRDTVADMFNVFDALCLLNWISEIFRHVFQQATAFDHVVGGILEQIEKRFFPRYEPKHKVLSSGPLNGATAPGSTAPARLSAARCDTSMRRLWAHRMAIGAHPHSPQFSPRAT</sequence>
<accession>A0ABM8QGI9</accession>
<proteinExistence type="predicted"/>
<comment type="caution">
    <text evidence="1">The sequence shown here is derived from an EMBL/GenBank/DDBJ whole genome shotgun (WGS) entry which is preliminary data.</text>
</comment>
<dbReference type="Proteomes" id="UP000675880">
    <property type="component" value="Unassembled WGS sequence"/>
</dbReference>
<protein>
    <submittedName>
        <fullName evidence="1">Uncharacterized protein</fullName>
    </submittedName>
</protein>
<organism evidence="1 2">
    <name type="scientific">Nitrospira defluvii</name>
    <dbReference type="NCBI Taxonomy" id="330214"/>
    <lineage>
        <taxon>Bacteria</taxon>
        <taxon>Pseudomonadati</taxon>
        <taxon>Nitrospirota</taxon>
        <taxon>Nitrospiria</taxon>
        <taxon>Nitrospirales</taxon>
        <taxon>Nitrospiraceae</taxon>
        <taxon>Nitrospira</taxon>
    </lineage>
</organism>
<gene>
    <name evidence="1" type="ORF">NSPZN2_10459</name>
</gene>
<reference evidence="1 2" key="1">
    <citation type="submission" date="2021-02" db="EMBL/GenBank/DDBJ databases">
        <authorList>
            <person name="Han P."/>
        </authorList>
    </citation>
    <scope>NUCLEOTIDE SEQUENCE [LARGE SCALE GENOMIC DNA]</scope>
    <source>
        <strain evidence="1">Candidatus Nitrospira sp. ZN2</strain>
    </source>
</reference>